<organism evidence="6">
    <name type="scientific">Herbiconiux sp. A18JL235</name>
    <dbReference type="NCBI Taxonomy" id="3152363"/>
    <lineage>
        <taxon>Bacteria</taxon>
        <taxon>Bacillati</taxon>
        <taxon>Actinomycetota</taxon>
        <taxon>Actinomycetes</taxon>
        <taxon>Micrococcales</taxon>
        <taxon>Microbacteriaceae</taxon>
        <taxon>Herbiconiux</taxon>
    </lineage>
</organism>
<evidence type="ECO:0000256" key="2">
    <source>
        <dbReference type="ARBA" id="ARBA00023125"/>
    </source>
</evidence>
<proteinExistence type="predicted"/>
<dbReference type="GO" id="GO:0003677">
    <property type="term" value="F:DNA binding"/>
    <property type="evidence" value="ECO:0007669"/>
    <property type="project" value="UniProtKB-KW"/>
</dbReference>
<name>A0AB39BL79_9MICO</name>
<evidence type="ECO:0000256" key="1">
    <source>
        <dbReference type="ARBA" id="ARBA00023015"/>
    </source>
</evidence>
<feature type="domain" description="HTH hxlR-type" evidence="5">
    <location>
        <begin position="11"/>
        <end position="117"/>
    </location>
</feature>
<evidence type="ECO:0000256" key="3">
    <source>
        <dbReference type="ARBA" id="ARBA00023163"/>
    </source>
</evidence>
<dbReference type="SUPFAM" id="SSF46785">
    <property type="entry name" value="Winged helix' DNA-binding domain"/>
    <property type="match status" value="1"/>
</dbReference>
<accession>A0AB39BL79</accession>
<dbReference type="InterPro" id="IPR002577">
    <property type="entry name" value="HTH_HxlR"/>
</dbReference>
<dbReference type="PROSITE" id="PS51118">
    <property type="entry name" value="HTH_HXLR"/>
    <property type="match status" value="1"/>
</dbReference>
<keyword evidence="1" id="KW-0805">Transcription regulation</keyword>
<dbReference type="EMBL" id="CP162511">
    <property type="protein sequence ID" value="XDI07264.1"/>
    <property type="molecule type" value="Genomic_DNA"/>
</dbReference>
<dbReference type="Pfam" id="PF01638">
    <property type="entry name" value="HxlR"/>
    <property type="match status" value="1"/>
</dbReference>
<keyword evidence="3" id="KW-0804">Transcription</keyword>
<evidence type="ECO:0000259" key="5">
    <source>
        <dbReference type="PROSITE" id="PS51118"/>
    </source>
</evidence>
<dbReference type="InterPro" id="IPR036388">
    <property type="entry name" value="WH-like_DNA-bd_sf"/>
</dbReference>
<dbReference type="RefSeq" id="WP_368499640.1">
    <property type="nucleotide sequence ID" value="NZ_CP162511.1"/>
</dbReference>
<dbReference type="PANTHER" id="PTHR33204:SF39">
    <property type="entry name" value="TRANSCRIPTIONAL REGULATORY PROTEIN"/>
    <property type="match status" value="1"/>
</dbReference>
<dbReference type="InterPro" id="IPR036390">
    <property type="entry name" value="WH_DNA-bd_sf"/>
</dbReference>
<sequence length="144" mass="15536">MASPRTISGPCLAWPENSAFIREVLDRIGDKWSVLVISTLGGEPLRYSDLQASIPGISQRMLTVTLKALERDGLLTRTAYPEVPPRVEYALTPLGRSLLDAVMALAGWAASHHEGVAASRREHEETGVGRGKAQRPRGPLATAP</sequence>
<feature type="compositionally biased region" description="Basic and acidic residues" evidence="4">
    <location>
        <begin position="115"/>
        <end position="127"/>
    </location>
</feature>
<dbReference type="Gene3D" id="1.10.10.10">
    <property type="entry name" value="Winged helix-like DNA-binding domain superfamily/Winged helix DNA-binding domain"/>
    <property type="match status" value="1"/>
</dbReference>
<gene>
    <name evidence="6" type="ORF">ABFY20_09235</name>
</gene>
<keyword evidence="2" id="KW-0238">DNA-binding</keyword>
<evidence type="ECO:0000313" key="6">
    <source>
        <dbReference type="EMBL" id="XDI07264.1"/>
    </source>
</evidence>
<dbReference type="AlphaFoldDB" id="A0AB39BL79"/>
<evidence type="ECO:0000256" key="4">
    <source>
        <dbReference type="SAM" id="MobiDB-lite"/>
    </source>
</evidence>
<reference evidence="6" key="1">
    <citation type="submission" date="2024-05" db="EMBL/GenBank/DDBJ databases">
        <title>Herbiconiux sp. A18JL235.</title>
        <authorList>
            <person name="Zhang G."/>
        </authorList>
    </citation>
    <scope>NUCLEOTIDE SEQUENCE</scope>
    <source>
        <strain evidence="6">A18JL235</strain>
    </source>
</reference>
<feature type="region of interest" description="Disordered" evidence="4">
    <location>
        <begin position="115"/>
        <end position="144"/>
    </location>
</feature>
<dbReference type="PANTHER" id="PTHR33204">
    <property type="entry name" value="TRANSCRIPTIONAL REGULATOR, MARR FAMILY"/>
    <property type="match status" value="1"/>
</dbReference>
<protein>
    <submittedName>
        <fullName evidence="6">Winged helix-turn-helix transcriptional regulator</fullName>
    </submittedName>
</protein>